<dbReference type="GO" id="GO:0009052">
    <property type="term" value="P:pentose-phosphate shunt, non-oxidative branch"/>
    <property type="evidence" value="ECO:0007669"/>
    <property type="project" value="TreeGrafter"/>
</dbReference>
<proteinExistence type="inferred from homology"/>
<evidence type="ECO:0000256" key="1">
    <source>
        <dbReference type="ARBA" id="ARBA00008754"/>
    </source>
</evidence>
<dbReference type="GO" id="GO:0004751">
    <property type="term" value="F:ribose-5-phosphate isomerase activity"/>
    <property type="evidence" value="ECO:0007669"/>
    <property type="project" value="TreeGrafter"/>
</dbReference>
<dbReference type="EMBL" id="CP046391">
    <property type="protein sequence ID" value="QJC27536.1"/>
    <property type="molecule type" value="Genomic_DNA"/>
</dbReference>
<dbReference type="AlphaFoldDB" id="A0A858PY43"/>
<feature type="binding site" evidence="4">
    <location>
        <position position="113"/>
    </location>
    <ligand>
        <name>D-ribulose 5-phosphate</name>
        <dbReference type="ChEBI" id="CHEBI:58121"/>
    </ligand>
</feature>
<dbReference type="NCBIfam" id="NF004051">
    <property type="entry name" value="PRK05571.1"/>
    <property type="match status" value="1"/>
</dbReference>
<evidence type="ECO:0000313" key="5">
    <source>
        <dbReference type="EMBL" id="QJC27536.1"/>
    </source>
</evidence>
<dbReference type="PANTHER" id="PTHR30345">
    <property type="entry name" value="RIBOSE-5-PHOSPHATE ISOMERASE B"/>
    <property type="match status" value="1"/>
</dbReference>
<dbReference type="Proteomes" id="UP000500930">
    <property type="component" value="Chromosome"/>
</dbReference>
<dbReference type="KEGG" id="aplt:ANPL_02295"/>
<evidence type="ECO:0000256" key="3">
    <source>
        <dbReference type="PIRSR" id="PIRSR005384-1"/>
    </source>
</evidence>
<evidence type="ECO:0000313" key="6">
    <source>
        <dbReference type="Proteomes" id="UP000500930"/>
    </source>
</evidence>
<accession>A0A858PY43</accession>
<keyword evidence="6" id="KW-1185">Reference proteome</keyword>
<dbReference type="NCBIfam" id="TIGR00689">
    <property type="entry name" value="rpiB_lacA_lacB"/>
    <property type="match status" value="1"/>
</dbReference>
<dbReference type="GO" id="GO:0019316">
    <property type="term" value="P:D-allose catabolic process"/>
    <property type="evidence" value="ECO:0007669"/>
    <property type="project" value="TreeGrafter"/>
</dbReference>
<dbReference type="InterPro" id="IPR003500">
    <property type="entry name" value="RpiB_LacA_LacB"/>
</dbReference>
<dbReference type="NCBIfam" id="TIGR01120">
    <property type="entry name" value="rpiB"/>
    <property type="match status" value="1"/>
</dbReference>
<keyword evidence="2 5" id="KW-0413">Isomerase</keyword>
<dbReference type="SUPFAM" id="SSF89623">
    <property type="entry name" value="Ribose/Galactose isomerase RpiB/AlsB"/>
    <property type="match status" value="1"/>
</dbReference>
<feature type="active site" description="Proton donor" evidence="3">
    <location>
        <position position="102"/>
    </location>
</feature>
<dbReference type="Gene3D" id="3.40.1400.10">
    <property type="entry name" value="Sugar-phosphate isomerase, RpiB/LacA/LacB"/>
    <property type="match status" value="1"/>
</dbReference>
<dbReference type="Pfam" id="PF02502">
    <property type="entry name" value="LacAB_rpiB"/>
    <property type="match status" value="1"/>
</dbReference>
<gene>
    <name evidence="5" type="primary">ywlF</name>
    <name evidence="5" type="ORF">ANPL_02295</name>
</gene>
<dbReference type="RefSeq" id="WP_169193169.1">
    <property type="nucleotide sequence ID" value="NZ_CP046391.1"/>
</dbReference>
<comment type="similarity">
    <text evidence="1">Belongs to the LacAB/RpiB family.</text>
</comment>
<protein>
    <submittedName>
        <fullName evidence="5">Putative sugar phosphate isomerase YwlF</fullName>
    </submittedName>
</protein>
<dbReference type="InterPro" id="IPR036569">
    <property type="entry name" value="RpiB_LacA_LacB_sf"/>
</dbReference>
<name>A0A858PY43_9RICK</name>
<feature type="binding site" evidence="4">
    <location>
        <position position="140"/>
    </location>
    <ligand>
        <name>D-ribulose 5-phosphate</name>
        <dbReference type="ChEBI" id="CHEBI:58121"/>
    </ligand>
</feature>
<feature type="binding site" evidence="4">
    <location>
        <position position="103"/>
    </location>
    <ligand>
        <name>D-ribulose 5-phosphate</name>
        <dbReference type="ChEBI" id="CHEBI:58121"/>
    </ligand>
</feature>
<dbReference type="InterPro" id="IPR004785">
    <property type="entry name" value="RpiB"/>
</dbReference>
<feature type="binding site" evidence="4">
    <location>
        <begin position="70"/>
        <end position="74"/>
    </location>
    <ligand>
        <name>D-ribulose 5-phosphate</name>
        <dbReference type="ChEBI" id="CHEBI:58121"/>
    </ligand>
</feature>
<feature type="active site" description="Proton acceptor" evidence="3">
    <location>
        <position position="69"/>
    </location>
</feature>
<sequence length="145" mass="15920">MFVVNKIFISSDHAGIELRQVLSSYLESLGCTVVDCGCDPEGSESVDYPDYVPEVVRRISDTSFGVLICGTGIGMSIAANRHRNVRAALCFNMSFAKLAREHNNANILCFGSRYISQDTAKDVMHAFITTKFLGGRHAIRVQKLG</sequence>
<feature type="binding site" evidence="4">
    <location>
        <begin position="12"/>
        <end position="13"/>
    </location>
    <ligand>
        <name>D-ribulose 5-phosphate</name>
        <dbReference type="ChEBI" id="CHEBI:58121"/>
    </ligand>
</feature>
<dbReference type="PANTHER" id="PTHR30345:SF0">
    <property type="entry name" value="DNA DAMAGE-REPAIR_TOLERATION PROTEIN DRT102"/>
    <property type="match status" value="1"/>
</dbReference>
<organism evidence="5 6">
    <name type="scientific">Anaplasma platys</name>
    <dbReference type="NCBI Taxonomy" id="949"/>
    <lineage>
        <taxon>Bacteria</taxon>
        <taxon>Pseudomonadati</taxon>
        <taxon>Pseudomonadota</taxon>
        <taxon>Alphaproteobacteria</taxon>
        <taxon>Rickettsiales</taxon>
        <taxon>Anaplasmataceae</taxon>
        <taxon>Anaplasma</taxon>
    </lineage>
</organism>
<reference evidence="5 6" key="1">
    <citation type="journal article" date="2020" name="Pathogens">
        <title>First Whole Genome Sequence of Anaplasma platys, an Obligate Intracellular Rickettsial Pathogen of Dogs.</title>
        <authorList>
            <person name="Llanes A."/>
            <person name="Rajeev S."/>
        </authorList>
    </citation>
    <scope>NUCLEOTIDE SEQUENCE [LARGE SCALE GENOMIC DNA]</scope>
    <source>
        <strain evidence="5 6">S3</strain>
    </source>
</reference>
<evidence type="ECO:0000256" key="4">
    <source>
        <dbReference type="PIRSR" id="PIRSR005384-2"/>
    </source>
</evidence>
<dbReference type="PIRSF" id="PIRSF005384">
    <property type="entry name" value="RpiB_LacA_B"/>
    <property type="match status" value="1"/>
</dbReference>
<feature type="binding site" evidence="4">
    <location>
        <position position="136"/>
    </location>
    <ligand>
        <name>D-ribulose 5-phosphate</name>
        <dbReference type="ChEBI" id="CHEBI:58121"/>
    </ligand>
</feature>
<evidence type="ECO:0000256" key="2">
    <source>
        <dbReference type="ARBA" id="ARBA00023235"/>
    </source>
</evidence>